<organism evidence="14 15">
    <name type="scientific">Novipirellula aureliae</name>
    <dbReference type="NCBI Taxonomy" id="2527966"/>
    <lineage>
        <taxon>Bacteria</taxon>
        <taxon>Pseudomonadati</taxon>
        <taxon>Planctomycetota</taxon>
        <taxon>Planctomycetia</taxon>
        <taxon>Pirellulales</taxon>
        <taxon>Pirellulaceae</taxon>
        <taxon>Novipirellula</taxon>
    </lineage>
</organism>
<accession>A0A5C6DNL4</accession>
<keyword evidence="5 10" id="KW-0346">Stress response</keyword>
<name>A0A5C6DNL4_9BACT</name>
<evidence type="ECO:0000256" key="11">
    <source>
        <dbReference type="RuleBase" id="RU000639"/>
    </source>
</evidence>
<dbReference type="GO" id="GO:0051087">
    <property type="term" value="F:protein-folding chaperone binding"/>
    <property type="evidence" value="ECO:0007669"/>
    <property type="project" value="InterPro"/>
</dbReference>
<dbReference type="GO" id="GO:0005737">
    <property type="term" value="C:cytoplasm"/>
    <property type="evidence" value="ECO:0007669"/>
    <property type="project" value="UniProtKB-SubCell"/>
</dbReference>
<comment type="similarity">
    <text evidence="2 10 12">Belongs to the GrpE family.</text>
</comment>
<dbReference type="EMBL" id="SJPY01000007">
    <property type="protein sequence ID" value="TWU37784.1"/>
    <property type="molecule type" value="Genomic_DNA"/>
</dbReference>
<dbReference type="Pfam" id="PF01025">
    <property type="entry name" value="GrpE"/>
    <property type="match status" value="1"/>
</dbReference>
<feature type="compositionally biased region" description="Basic and acidic residues" evidence="13">
    <location>
        <begin position="11"/>
        <end position="64"/>
    </location>
</feature>
<dbReference type="RefSeq" id="WP_146601729.1">
    <property type="nucleotide sequence ID" value="NZ_SJPY01000007.1"/>
</dbReference>
<dbReference type="AlphaFoldDB" id="A0A5C6DNL4"/>
<dbReference type="PRINTS" id="PR00773">
    <property type="entry name" value="GRPEPROTEIN"/>
</dbReference>
<dbReference type="SUPFAM" id="SSF58014">
    <property type="entry name" value="Coiled-coil domain of nucleotide exchange factor GrpE"/>
    <property type="match status" value="1"/>
</dbReference>
<comment type="subunit">
    <text evidence="3 10">Homodimer.</text>
</comment>
<comment type="caution">
    <text evidence="14">The sequence shown here is derived from an EMBL/GenBank/DDBJ whole genome shotgun (WGS) entry which is preliminary data.</text>
</comment>
<dbReference type="InterPro" id="IPR009012">
    <property type="entry name" value="GrpE_head"/>
</dbReference>
<proteinExistence type="inferred from homology"/>
<dbReference type="FunFam" id="2.30.22.10:FF:000001">
    <property type="entry name" value="Protein GrpE"/>
    <property type="match status" value="1"/>
</dbReference>
<dbReference type="SUPFAM" id="SSF51064">
    <property type="entry name" value="Head domain of nucleotide exchange factor GrpE"/>
    <property type="match status" value="1"/>
</dbReference>
<comment type="subcellular location">
    <subcellularLocation>
        <location evidence="1 10">Cytoplasm</location>
    </subcellularLocation>
</comment>
<dbReference type="PANTHER" id="PTHR21237:SF23">
    <property type="entry name" value="GRPE PROTEIN HOMOLOG, MITOCHONDRIAL"/>
    <property type="match status" value="1"/>
</dbReference>
<dbReference type="Gene3D" id="3.90.20.20">
    <property type="match status" value="1"/>
</dbReference>
<keyword evidence="15" id="KW-1185">Reference proteome</keyword>
<gene>
    <name evidence="10" type="primary">grpE</name>
    <name evidence="14" type="ORF">Q31b_45730</name>
</gene>
<dbReference type="Proteomes" id="UP000315471">
    <property type="component" value="Unassembled WGS sequence"/>
</dbReference>
<reference evidence="14 15" key="1">
    <citation type="submission" date="2019-02" db="EMBL/GenBank/DDBJ databases">
        <title>Deep-cultivation of Planctomycetes and their phenomic and genomic characterization uncovers novel biology.</title>
        <authorList>
            <person name="Wiegand S."/>
            <person name="Jogler M."/>
            <person name="Boedeker C."/>
            <person name="Pinto D."/>
            <person name="Vollmers J."/>
            <person name="Rivas-Marin E."/>
            <person name="Kohn T."/>
            <person name="Peeters S.H."/>
            <person name="Heuer A."/>
            <person name="Rast P."/>
            <person name="Oberbeckmann S."/>
            <person name="Bunk B."/>
            <person name="Jeske O."/>
            <person name="Meyerdierks A."/>
            <person name="Storesund J.E."/>
            <person name="Kallscheuer N."/>
            <person name="Luecker S."/>
            <person name="Lage O.M."/>
            <person name="Pohl T."/>
            <person name="Merkel B.J."/>
            <person name="Hornburger P."/>
            <person name="Mueller R.-W."/>
            <person name="Bruemmer F."/>
            <person name="Labrenz M."/>
            <person name="Spormann A.M."/>
            <person name="Op Den Camp H."/>
            <person name="Overmann J."/>
            <person name="Amann R."/>
            <person name="Jetten M.S.M."/>
            <person name="Mascher T."/>
            <person name="Medema M.H."/>
            <person name="Devos D.P."/>
            <person name="Kaster A.-K."/>
            <person name="Ovreas L."/>
            <person name="Rohde M."/>
            <person name="Galperin M.Y."/>
            <person name="Jogler C."/>
        </authorList>
    </citation>
    <scope>NUCLEOTIDE SEQUENCE [LARGE SCALE GENOMIC DNA]</scope>
    <source>
        <strain evidence="14 15">Q31b</strain>
    </source>
</reference>
<dbReference type="GO" id="GO:0006457">
    <property type="term" value="P:protein folding"/>
    <property type="evidence" value="ECO:0007669"/>
    <property type="project" value="InterPro"/>
</dbReference>
<evidence type="ECO:0000256" key="6">
    <source>
        <dbReference type="ARBA" id="ARBA00023186"/>
    </source>
</evidence>
<evidence type="ECO:0000256" key="13">
    <source>
        <dbReference type="SAM" id="MobiDB-lite"/>
    </source>
</evidence>
<dbReference type="InterPro" id="IPR000740">
    <property type="entry name" value="GrpE"/>
</dbReference>
<evidence type="ECO:0000256" key="9">
    <source>
        <dbReference type="ARBA" id="ARBA00076414"/>
    </source>
</evidence>
<feature type="region of interest" description="Disordered" evidence="13">
    <location>
        <begin position="1"/>
        <end position="64"/>
    </location>
</feature>
<dbReference type="OrthoDB" id="9812586at2"/>
<dbReference type="InterPro" id="IPR013805">
    <property type="entry name" value="GrpE_CC"/>
</dbReference>
<dbReference type="GO" id="GO:0042803">
    <property type="term" value="F:protein homodimerization activity"/>
    <property type="evidence" value="ECO:0007669"/>
    <property type="project" value="InterPro"/>
</dbReference>
<evidence type="ECO:0000256" key="3">
    <source>
        <dbReference type="ARBA" id="ARBA00011738"/>
    </source>
</evidence>
<comment type="function">
    <text evidence="7 10 11">Participates actively in the response to hyperosmotic and heat shock by preventing the aggregation of stress-denatured proteins, in association with DnaK and GrpE. It is the nucleotide exchange factor for DnaK and may function as a thermosensor. Unfolded proteins bind initially to DnaJ; upon interaction with the DnaJ-bound protein, DnaK hydrolyzes its bound ATP, resulting in the formation of a stable complex. GrpE releases ADP from DnaK; ATP binding to DnaK triggers the release of the substrate protein, thus completing the reaction cycle. Several rounds of ATP-dependent interactions between DnaJ, DnaK and GrpE are required for fully efficient folding.</text>
</comment>
<evidence type="ECO:0000313" key="14">
    <source>
        <dbReference type="EMBL" id="TWU37784.1"/>
    </source>
</evidence>
<protein>
    <recommendedName>
        <fullName evidence="8 10">Protein GrpE</fullName>
    </recommendedName>
    <alternativeName>
        <fullName evidence="9 10">HSP-70 cofactor</fullName>
    </alternativeName>
</protein>
<dbReference type="PANTHER" id="PTHR21237">
    <property type="entry name" value="GRPE PROTEIN"/>
    <property type="match status" value="1"/>
</dbReference>
<sequence length="200" mass="22367">MNDNQNNEPETFQHDDLPEPSGEHFDSDTDKDSLADDQAAKDAVHGETRDEEIERLRASSESAEKRVLQAQAEAENFRKRLRKDFEDQMRFASLPLINDLLAVRDNLNRATEAAQKTSDLQGLLDGVAMVIKQWDDTLAKYNVHPIPTEGETFDPNVHEAISQMPSDEFPEGAISHVASVGYQLHDRVIRPSQVVVSSGS</sequence>
<dbReference type="Gene3D" id="2.30.22.10">
    <property type="entry name" value="Head domain of nucleotide exchange factor GrpE"/>
    <property type="match status" value="1"/>
</dbReference>
<feature type="compositionally biased region" description="Polar residues" evidence="13">
    <location>
        <begin position="1"/>
        <end position="10"/>
    </location>
</feature>
<dbReference type="NCBIfam" id="NF010738">
    <property type="entry name" value="PRK14140.1"/>
    <property type="match status" value="1"/>
</dbReference>
<keyword evidence="6 10" id="KW-0143">Chaperone</keyword>
<evidence type="ECO:0000256" key="10">
    <source>
        <dbReference type="HAMAP-Rule" id="MF_01151"/>
    </source>
</evidence>
<dbReference type="PROSITE" id="PS01071">
    <property type="entry name" value="GRPE"/>
    <property type="match status" value="1"/>
</dbReference>
<evidence type="ECO:0000256" key="1">
    <source>
        <dbReference type="ARBA" id="ARBA00004496"/>
    </source>
</evidence>
<dbReference type="GO" id="GO:0000774">
    <property type="term" value="F:adenyl-nucleotide exchange factor activity"/>
    <property type="evidence" value="ECO:0007669"/>
    <property type="project" value="InterPro"/>
</dbReference>
<evidence type="ECO:0000313" key="15">
    <source>
        <dbReference type="Proteomes" id="UP000315471"/>
    </source>
</evidence>
<evidence type="ECO:0000256" key="8">
    <source>
        <dbReference type="ARBA" id="ARBA00072274"/>
    </source>
</evidence>
<evidence type="ECO:0000256" key="5">
    <source>
        <dbReference type="ARBA" id="ARBA00023016"/>
    </source>
</evidence>
<evidence type="ECO:0000256" key="7">
    <source>
        <dbReference type="ARBA" id="ARBA00053401"/>
    </source>
</evidence>
<evidence type="ECO:0000256" key="12">
    <source>
        <dbReference type="RuleBase" id="RU004478"/>
    </source>
</evidence>
<evidence type="ECO:0000256" key="2">
    <source>
        <dbReference type="ARBA" id="ARBA00009054"/>
    </source>
</evidence>
<evidence type="ECO:0000256" key="4">
    <source>
        <dbReference type="ARBA" id="ARBA00022490"/>
    </source>
</evidence>
<dbReference type="GO" id="GO:0051082">
    <property type="term" value="F:unfolded protein binding"/>
    <property type="evidence" value="ECO:0007669"/>
    <property type="project" value="TreeGrafter"/>
</dbReference>
<keyword evidence="4 10" id="KW-0963">Cytoplasm</keyword>
<dbReference type="CDD" id="cd00446">
    <property type="entry name" value="GrpE"/>
    <property type="match status" value="1"/>
</dbReference>
<dbReference type="HAMAP" id="MF_01151">
    <property type="entry name" value="GrpE"/>
    <property type="match status" value="1"/>
</dbReference>